<dbReference type="SUPFAM" id="SSF69322">
    <property type="entry name" value="Tricorn protease domain 2"/>
    <property type="match status" value="1"/>
</dbReference>
<comment type="caution">
    <text evidence="2">The sequence shown here is derived from an EMBL/GenBank/DDBJ whole genome shotgun (WGS) entry which is preliminary data.</text>
</comment>
<evidence type="ECO:0000313" key="2">
    <source>
        <dbReference type="EMBL" id="KMT22075.1"/>
    </source>
</evidence>
<evidence type="ECO:0000313" key="3">
    <source>
        <dbReference type="Proteomes" id="UP000036756"/>
    </source>
</evidence>
<dbReference type="AlphaFoldDB" id="A0A0J8D7R1"/>
<reference evidence="2 3" key="1">
    <citation type="submission" date="2015-06" db="EMBL/GenBank/DDBJ databases">
        <title>Draft genome sequence of the purine-degrading Clostridium cylindrosporum HC-1 (DSM 605).</title>
        <authorList>
            <person name="Poehlein A."/>
            <person name="Schiel-Bengelsdorf B."/>
            <person name="Bengelsdorf F."/>
            <person name="Daniel R."/>
            <person name="Duerre P."/>
        </authorList>
    </citation>
    <scope>NUCLEOTIDE SEQUENCE [LARGE SCALE GENOMIC DNA]</scope>
    <source>
        <strain evidence="2 3">DSM 605</strain>
    </source>
</reference>
<dbReference type="STRING" id="1121307.CLCY_4c00480"/>
<dbReference type="RefSeq" id="WP_048570177.1">
    <property type="nucleotide sequence ID" value="NZ_LFVU01000024.1"/>
</dbReference>
<accession>A0A0J8D7R1</accession>
<dbReference type="Proteomes" id="UP000036756">
    <property type="component" value="Unassembled WGS sequence"/>
</dbReference>
<protein>
    <submittedName>
        <fullName evidence="2">Uncharacterized protein</fullName>
    </submittedName>
</protein>
<dbReference type="PATRIC" id="fig|1121307.3.peg.1700"/>
<sequence>MKKFISIFLILTLLILPAGCTSKKELSKVDKKRLEERKQDYKDAQNLIKLYMELVMQGKRDEARKYIAPSSNKKDIKTEFPLKPLGYSINRIEKIGNKLIASVKLSQGVKGKAYYTIDIADYTIGKKSDGDMVIENIQVKSNLVFFEAMVQGEKSLLLREDTHTEAIPVLKAFELPDYIANDIAFQPLKKVRINREKYGSAAISNDGKKMILCSVDGKNTIALAVERVVRAFNSKDKKVAEAAGTGGGGGTEKEEGASSGEAQRVDVVPLDYFEGATVEYVTFSPSGDCIYIQTRKGDKVGLSLYSTYSLKILSPKLMEKFNSPEYNIINAYFNNEDTLLVSAKNLKENKVENYILDIKNDVARKQGR</sequence>
<feature type="region of interest" description="Disordered" evidence="1">
    <location>
        <begin position="240"/>
        <end position="262"/>
    </location>
</feature>
<dbReference type="EMBL" id="LFVU01000024">
    <property type="protein sequence ID" value="KMT22075.1"/>
    <property type="molecule type" value="Genomic_DNA"/>
</dbReference>
<proteinExistence type="predicted"/>
<organism evidence="2 3">
    <name type="scientific">Clostridium cylindrosporum DSM 605</name>
    <dbReference type="NCBI Taxonomy" id="1121307"/>
    <lineage>
        <taxon>Bacteria</taxon>
        <taxon>Bacillati</taxon>
        <taxon>Bacillota</taxon>
        <taxon>Clostridia</taxon>
        <taxon>Eubacteriales</taxon>
        <taxon>Clostridiaceae</taxon>
        <taxon>Clostridium</taxon>
    </lineage>
</organism>
<keyword evidence="3" id="KW-1185">Reference proteome</keyword>
<gene>
    <name evidence="2" type="ORF">CLCY_4c00480</name>
</gene>
<name>A0A0J8D7R1_CLOCY</name>
<evidence type="ECO:0000256" key="1">
    <source>
        <dbReference type="SAM" id="MobiDB-lite"/>
    </source>
</evidence>